<keyword evidence="11" id="KW-1185">Reference proteome</keyword>
<reference evidence="10" key="1">
    <citation type="submission" date="2016-01" db="EMBL/GenBank/DDBJ databases">
        <authorList>
            <person name="Peeters C."/>
        </authorList>
    </citation>
    <scope>NUCLEOTIDE SEQUENCE</scope>
    <source>
        <strain evidence="10">LMG 29321</strain>
    </source>
</reference>
<dbReference type="GO" id="GO:0006865">
    <property type="term" value="P:amino acid transport"/>
    <property type="evidence" value="ECO:0007669"/>
    <property type="project" value="UniProtKB-KW"/>
</dbReference>
<evidence type="ECO:0000256" key="7">
    <source>
        <dbReference type="ARBA" id="ARBA00023136"/>
    </source>
</evidence>
<comment type="similarity">
    <text evidence="8">Belongs to the binding-protein-dependent transport system permease family. LivHM subfamily.</text>
</comment>
<evidence type="ECO:0000256" key="5">
    <source>
        <dbReference type="ARBA" id="ARBA00022970"/>
    </source>
</evidence>
<feature type="transmembrane region" description="Helical" evidence="9">
    <location>
        <begin position="147"/>
        <end position="164"/>
    </location>
</feature>
<dbReference type="GO" id="GO:0022857">
    <property type="term" value="F:transmembrane transporter activity"/>
    <property type="evidence" value="ECO:0007669"/>
    <property type="project" value="InterPro"/>
</dbReference>
<feature type="transmembrane region" description="Helical" evidence="9">
    <location>
        <begin position="101"/>
        <end position="126"/>
    </location>
</feature>
<evidence type="ECO:0000256" key="2">
    <source>
        <dbReference type="ARBA" id="ARBA00022448"/>
    </source>
</evidence>
<keyword evidence="3" id="KW-1003">Cell membrane</keyword>
<accession>A0A158E505</accession>
<keyword evidence="4 9" id="KW-0812">Transmembrane</keyword>
<feature type="transmembrane region" description="Helical" evidence="9">
    <location>
        <begin position="261"/>
        <end position="282"/>
    </location>
</feature>
<dbReference type="CDD" id="cd06582">
    <property type="entry name" value="TM_PBP1_LivH_like"/>
    <property type="match status" value="1"/>
</dbReference>
<sequence>MQTALQLLITTLQIGAVYILFSLGLTLIFGVMRIVNFVHGHFFALAALMIPVLVPKMEAFGCGVFVAFLLSAVVGVVASLALAAIVFRFGVSKFLRDMEGAFILTMGMALLLDGTFLASFGGNVHAVPQIIEGNVKIFSAVITTQRLMLCLASAVMTGILFTVLRSTKLGLALRAVASDREAALLQGIPYGRIALIGFLLAALMAAVAGVLIAPVTIVTPFIGSDYLMKTFVAVVVGGLGSIPGAIVGSILIAFIEAVGGFYFDASTATIAMFLIVIVVLLFRPRGLLAHA</sequence>
<feature type="transmembrane region" description="Helical" evidence="9">
    <location>
        <begin position="7"/>
        <end position="31"/>
    </location>
</feature>
<evidence type="ECO:0000313" key="11">
    <source>
        <dbReference type="Proteomes" id="UP000071859"/>
    </source>
</evidence>
<dbReference type="InterPro" id="IPR052157">
    <property type="entry name" value="BCAA_transport_permease"/>
</dbReference>
<dbReference type="InterPro" id="IPR001851">
    <property type="entry name" value="ABC_transp_permease"/>
</dbReference>
<evidence type="ECO:0000313" key="10">
    <source>
        <dbReference type="EMBL" id="SAL01810.1"/>
    </source>
</evidence>
<feature type="transmembrane region" description="Helical" evidence="9">
    <location>
        <begin position="37"/>
        <end position="54"/>
    </location>
</feature>
<dbReference type="EMBL" id="FCOX02000046">
    <property type="protein sequence ID" value="SAL01810.1"/>
    <property type="molecule type" value="Genomic_DNA"/>
</dbReference>
<name>A0A158E505_9BURK</name>
<evidence type="ECO:0000256" key="4">
    <source>
        <dbReference type="ARBA" id="ARBA00022692"/>
    </source>
</evidence>
<keyword evidence="6 9" id="KW-1133">Transmembrane helix</keyword>
<dbReference type="Proteomes" id="UP000071859">
    <property type="component" value="Unassembled WGS sequence"/>
</dbReference>
<evidence type="ECO:0000256" key="9">
    <source>
        <dbReference type="SAM" id="Phobius"/>
    </source>
</evidence>
<dbReference type="PANTHER" id="PTHR11795">
    <property type="entry name" value="BRANCHED-CHAIN AMINO ACID TRANSPORT SYSTEM PERMEASE PROTEIN LIVH"/>
    <property type="match status" value="1"/>
</dbReference>
<protein>
    <submittedName>
        <fullName evidence="10">Branched chain amino acid ABC transporter inner membrane protein</fullName>
    </submittedName>
</protein>
<dbReference type="AlphaFoldDB" id="A0A158E505"/>
<evidence type="ECO:0000256" key="1">
    <source>
        <dbReference type="ARBA" id="ARBA00004651"/>
    </source>
</evidence>
<keyword evidence="7 9" id="KW-0472">Membrane</keyword>
<organism evidence="10 11">
    <name type="scientific">Caballeronia calidae</name>
    <dbReference type="NCBI Taxonomy" id="1777139"/>
    <lineage>
        <taxon>Bacteria</taxon>
        <taxon>Pseudomonadati</taxon>
        <taxon>Pseudomonadota</taxon>
        <taxon>Betaproteobacteria</taxon>
        <taxon>Burkholderiales</taxon>
        <taxon>Burkholderiaceae</taxon>
        <taxon>Caballeronia</taxon>
    </lineage>
</organism>
<proteinExistence type="inferred from homology"/>
<gene>
    <name evidence="10" type="ORF">AWB78_06216</name>
</gene>
<dbReference type="GO" id="GO:0005886">
    <property type="term" value="C:plasma membrane"/>
    <property type="evidence" value="ECO:0007669"/>
    <property type="project" value="UniProtKB-SubCell"/>
</dbReference>
<keyword evidence="2" id="KW-0813">Transport</keyword>
<dbReference type="Pfam" id="PF02653">
    <property type="entry name" value="BPD_transp_2"/>
    <property type="match status" value="1"/>
</dbReference>
<evidence type="ECO:0000256" key="6">
    <source>
        <dbReference type="ARBA" id="ARBA00022989"/>
    </source>
</evidence>
<feature type="transmembrane region" description="Helical" evidence="9">
    <location>
        <begin position="66"/>
        <end position="89"/>
    </location>
</feature>
<comment type="caution">
    <text evidence="10">The sequence shown here is derived from an EMBL/GenBank/DDBJ whole genome shotgun (WGS) entry which is preliminary data.</text>
</comment>
<feature type="transmembrane region" description="Helical" evidence="9">
    <location>
        <begin position="230"/>
        <end position="255"/>
    </location>
</feature>
<dbReference type="RefSeq" id="WP_062610347.1">
    <property type="nucleotide sequence ID" value="NZ_FCOX02000046.1"/>
</dbReference>
<feature type="transmembrane region" description="Helical" evidence="9">
    <location>
        <begin position="193"/>
        <end position="218"/>
    </location>
</feature>
<dbReference type="OrthoDB" id="32289at2"/>
<evidence type="ECO:0000256" key="8">
    <source>
        <dbReference type="ARBA" id="ARBA00037998"/>
    </source>
</evidence>
<evidence type="ECO:0000256" key="3">
    <source>
        <dbReference type="ARBA" id="ARBA00022475"/>
    </source>
</evidence>
<dbReference type="PANTHER" id="PTHR11795:SF452">
    <property type="entry name" value="ABC TRANSPORTER PERMEASE PROTEIN"/>
    <property type="match status" value="1"/>
</dbReference>
<comment type="subcellular location">
    <subcellularLocation>
        <location evidence="1">Cell membrane</location>
        <topology evidence="1">Multi-pass membrane protein</topology>
    </subcellularLocation>
</comment>
<keyword evidence="5" id="KW-0029">Amino-acid transport</keyword>